<dbReference type="Proteomes" id="UP000195412">
    <property type="component" value="Chromosome I"/>
</dbReference>
<evidence type="ECO:0000313" key="4">
    <source>
        <dbReference type="Proteomes" id="UP000195412"/>
    </source>
</evidence>
<organism evidence="3 4">
    <name type="scientific">Levilactobacillus zymae</name>
    <dbReference type="NCBI Taxonomy" id="267363"/>
    <lineage>
        <taxon>Bacteria</taxon>
        <taxon>Bacillati</taxon>
        <taxon>Bacillota</taxon>
        <taxon>Bacilli</taxon>
        <taxon>Lactobacillales</taxon>
        <taxon>Lactobacillaceae</taxon>
        <taxon>Levilactobacillus</taxon>
    </lineage>
</organism>
<evidence type="ECO:0000259" key="2">
    <source>
        <dbReference type="Pfam" id="PF07859"/>
    </source>
</evidence>
<evidence type="ECO:0000313" key="3">
    <source>
        <dbReference type="EMBL" id="SMS13502.1"/>
    </source>
</evidence>
<dbReference type="KEGG" id="lzy:LZ3411_0452"/>
<dbReference type="PANTHER" id="PTHR48081">
    <property type="entry name" value="AB HYDROLASE SUPERFAMILY PROTEIN C4A8.06C"/>
    <property type="match status" value="1"/>
</dbReference>
<dbReference type="Gene3D" id="3.40.50.1820">
    <property type="entry name" value="alpha/beta hydrolase"/>
    <property type="match status" value="1"/>
</dbReference>
<reference evidence="4" key="1">
    <citation type="submission" date="2017-05" db="EMBL/GenBank/DDBJ databases">
        <authorList>
            <person name="Papadimitriou K."/>
        </authorList>
    </citation>
    <scope>NUCLEOTIDE SEQUENCE [LARGE SCALE GENOMIC DNA]</scope>
    <source>
        <strain evidence="4">ACA-DC 3411</strain>
    </source>
</reference>
<dbReference type="InterPro" id="IPR050300">
    <property type="entry name" value="GDXG_lipolytic_enzyme"/>
</dbReference>
<dbReference type="AlphaFoldDB" id="A0A1Y6JWL8"/>
<dbReference type="InterPro" id="IPR029058">
    <property type="entry name" value="AB_hydrolase_fold"/>
</dbReference>
<protein>
    <recommendedName>
        <fullName evidence="2">Alpha/beta hydrolase fold-3 domain-containing protein</fullName>
    </recommendedName>
</protein>
<dbReference type="InterPro" id="IPR013094">
    <property type="entry name" value="AB_hydrolase_3"/>
</dbReference>
<keyword evidence="1" id="KW-0378">Hydrolase</keyword>
<dbReference type="SUPFAM" id="SSF53474">
    <property type="entry name" value="alpha/beta-Hydrolases"/>
    <property type="match status" value="1"/>
</dbReference>
<evidence type="ECO:0000256" key="1">
    <source>
        <dbReference type="ARBA" id="ARBA00022801"/>
    </source>
</evidence>
<name>A0A1Y6JWL8_9LACO</name>
<dbReference type="RefSeq" id="WP_087741538.1">
    <property type="nucleotide sequence ID" value="NZ_LT854705.1"/>
</dbReference>
<feature type="domain" description="Alpha/beta hydrolase fold-3" evidence="2">
    <location>
        <begin position="31"/>
        <end position="251"/>
    </location>
</feature>
<proteinExistence type="predicted"/>
<dbReference type="GO" id="GO:0016787">
    <property type="term" value="F:hydrolase activity"/>
    <property type="evidence" value="ECO:0007669"/>
    <property type="project" value="UniProtKB-KW"/>
</dbReference>
<sequence length="279" mass="31092">MEAQIISLNHYANVTLKATHYECPYPLKGTILYLHGGGLQFGQRDDLPRPYLQQFVAAGYQVITLDYLLAPESKLDVILPVLQESIATLQTKLTLTTNLYLMGRSAGAYLGYLLLRDGFSARAFLDLYGYASLEHPEFRRPAEFYTAFPAVPPMQAQALVQAHPLTTGDLKDRYPLYVSSRQFGTWLSQILPSIREAAQYSLTATDLAQLPPTLSFHSRHDPDIPFAAAELATQANPAARLISVAGHDHDFDRTVTPMTQAHYQTMIDFLADPLPQLSH</sequence>
<dbReference type="EMBL" id="LT854705">
    <property type="protein sequence ID" value="SMS13502.1"/>
    <property type="molecule type" value="Genomic_DNA"/>
</dbReference>
<accession>A0A1Y6JWL8</accession>
<gene>
    <name evidence="3" type="ORF">LZ3411_0452</name>
</gene>
<dbReference type="Pfam" id="PF07859">
    <property type="entry name" value="Abhydrolase_3"/>
    <property type="match status" value="1"/>
</dbReference>